<dbReference type="SMR" id="L0A7W7"/>
<evidence type="ECO:0000313" key="15">
    <source>
        <dbReference type="Proteomes" id="UP000010467"/>
    </source>
</evidence>
<dbReference type="PANTHER" id="PTHR42878:SF15">
    <property type="entry name" value="BACTERIOPHYTOCHROME"/>
    <property type="match status" value="1"/>
</dbReference>
<dbReference type="GO" id="GO:0005886">
    <property type="term" value="C:plasma membrane"/>
    <property type="evidence" value="ECO:0007669"/>
    <property type="project" value="UniProtKB-SubCell"/>
</dbReference>
<dbReference type="SUPFAM" id="SSF55874">
    <property type="entry name" value="ATPase domain of HSP90 chaperone/DNA topoisomerase II/histidine kinase"/>
    <property type="match status" value="1"/>
</dbReference>
<dbReference type="InterPro" id="IPR036097">
    <property type="entry name" value="HisK_dim/P_sf"/>
</dbReference>
<feature type="domain" description="Histidine kinase" evidence="13">
    <location>
        <begin position="399"/>
        <end position="612"/>
    </location>
</feature>
<keyword evidence="9 12" id="KW-1133">Transmembrane helix</keyword>
<dbReference type="InterPro" id="IPR004358">
    <property type="entry name" value="Sig_transdc_His_kin-like_C"/>
</dbReference>
<dbReference type="GO" id="GO:0000155">
    <property type="term" value="F:phosphorelay sensor kinase activity"/>
    <property type="evidence" value="ECO:0007669"/>
    <property type="project" value="InterPro"/>
</dbReference>
<dbReference type="SUPFAM" id="SSF47384">
    <property type="entry name" value="Homodimeric domain of signal transducing histidine kinase"/>
    <property type="match status" value="1"/>
</dbReference>
<dbReference type="Pfam" id="PF00512">
    <property type="entry name" value="HisKA"/>
    <property type="match status" value="1"/>
</dbReference>
<evidence type="ECO:0000313" key="14">
    <source>
        <dbReference type="EMBL" id="AFZ69277.1"/>
    </source>
</evidence>
<dbReference type="OrthoDB" id="9759607at2"/>
<keyword evidence="11" id="KW-0175">Coiled coil</keyword>
<dbReference type="RefSeq" id="WP_015231179.1">
    <property type="nucleotide sequence ID" value="NC_019789.1"/>
</dbReference>
<evidence type="ECO:0000256" key="9">
    <source>
        <dbReference type="ARBA" id="ARBA00022989"/>
    </source>
</evidence>
<dbReference type="InterPro" id="IPR050351">
    <property type="entry name" value="BphY/WalK/GraS-like"/>
</dbReference>
<keyword evidence="6" id="KW-0808">Transferase</keyword>
<gene>
    <name evidence="14" type="ordered locus">Deipe_3859</name>
</gene>
<dbReference type="FunFam" id="1.10.287.130:FF:000070">
    <property type="entry name" value="Histidine kinase sensor protein"/>
    <property type="match status" value="1"/>
</dbReference>
<dbReference type="PATRIC" id="fig|937777.3.peg.3870"/>
<dbReference type="InterPro" id="IPR003661">
    <property type="entry name" value="HisK_dim/P_dom"/>
</dbReference>
<evidence type="ECO:0000256" key="11">
    <source>
        <dbReference type="SAM" id="Coils"/>
    </source>
</evidence>
<dbReference type="EC" id="2.7.13.3" evidence="3"/>
<dbReference type="KEGG" id="dpd:Deipe_3859"/>
<evidence type="ECO:0000256" key="4">
    <source>
        <dbReference type="ARBA" id="ARBA00022475"/>
    </source>
</evidence>
<dbReference type="CDD" id="cd00082">
    <property type="entry name" value="HisKA"/>
    <property type="match status" value="1"/>
</dbReference>
<dbReference type="InterPro" id="IPR003594">
    <property type="entry name" value="HATPase_dom"/>
</dbReference>
<dbReference type="GO" id="GO:0030295">
    <property type="term" value="F:protein kinase activator activity"/>
    <property type="evidence" value="ECO:0007669"/>
    <property type="project" value="TreeGrafter"/>
</dbReference>
<evidence type="ECO:0000256" key="10">
    <source>
        <dbReference type="ARBA" id="ARBA00023136"/>
    </source>
</evidence>
<dbReference type="AlphaFoldDB" id="L0A7W7"/>
<evidence type="ECO:0000256" key="2">
    <source>
        <dbReference type="ARBA" id="ARBA00004651"/>
    </source>
</evidence>
<dbReference type="PANTHER" id="PTHR42878">
    <property type="entry name" value="TWO-COMPONENT HISTIDINE KINASE"/>
    <property type="match status" value="1"/>
</dbReference>
<dbReference type="SMART" id="SM00387">
    <property type="entry name" value="HATPase_c"/>
    <property type="match status" value="1"/>
</dbReference>
<reference evidence="15" key="1">
    <citation type="submission" date="2012-03" db="EMBL/GenBank/DDBJ databases">
        <title>Complete sequence of plasmid 1 of Deinococcus peraridilitoris DSM 19664.</title>
        <authorList>
            <person name="Lucas S."/>
            <person name="Copeland A."/>
            <person name="Lapidus A."/>
            <person name="Glavina del Rio T."/>
            <person name="Dalin E."/>
            <person name="Tice H."/>
            <person name="Bruce D."/>
            <person name="Goodwin L."/>
            <person name="Pitluck S."/>
            <person name="Peters L."/>
            <person name="Mikhailova N."/>
            <person name="Lu M."/>
            <person name="Kyrpides N."/>
            <person name="Mavromatis K."/>
            <person name="Ivanova N."/>
            <person name="Brettin T."/>
            <person name="Detter J.C."/>
            <person name="Han C."/>
            <person name="Larimer F."/>
            <person name="Land M."/>
            <person name="Hauser L."/>
            <person name="Markowitz V."/>
            <person name="Cheng J.-F."/>
            <person name="Hugenholtz P."/>
            <person name="Woyke T."/>
            <person name="Wu D."/>
            <person name="Pukall R."/>
            <person name="Steenblock K."/>
            <person name="Brambilla E."/>
            <person name="Klenk H.-P."/>
            <person name="Eisen J.A."/>
        </authorList>
    </citation>
    <scope>NUCLEOTIDE SEQUENCE [LARGE SCALE GENOMIC DNA]</scope>
    <source>
        <strain evidence="15">DSM 19664 / LMG 22246 / CIP 109416 / KR-200</strain>
        <plasmid evidence="15">Plasmid pDEIPE01</plasmid>
    </source>
</reference>
<dbReference type="GO" id="GO:0000156">
    <property type="term" value="F:phosphorelay response regulator activity"/>
    <property type="evidence" value="ECO:0007669"/>
    <property type="project" value="TreeGrafter"/>
</dbReference>
<geneLocation type="plasmid" evidence="14 15">
    <name>pDEIPE01</name>
</geneLocation>
<evidence type="ECO:0000256" key="8">
    <source>
        <dbReference type="ARBA" id="ARBA00022777"/>
    </source>
</evidence>
<dbReference type="HOGENOM" id="CLU_000445_114_21_0"/>
<feature type="transmembrane region" description="Helical" evidence="12">
    <location>
        <begin position="294"/>
        <end position="317"/>
    </location>
</feature>
<dbReference type="InterPro" id="IPR005467">
    <property type="entry name" value="His_kinase_dom"/>
</dbReference>
<dbReference type="Pfam" id="PF02518">
    <property type="entry name" value="HATPase_c"/>
    <property type="match status" value="1"/>
</dbReference>
<keyword evidence="8 14" id="KW-0418">Kinase</keyword>
<accession>L0A7W7</accession>
<evidence type="ECO:0000256" key="6">
    <source>
        <dbReference type="ARBA" id="ARBA00022679"/>
    </source>
</evidence>
<keyword evidence="7 12" id="KW-0812">Transmembrane</keyword>
<dbReference type="Gene3D" id="3.30.565.10">
    <property type="entry name" value="Histidine kinase-like ATPase, C-terminal domain"/>
    <property type="match status" value="1"/>
</dbReference>
<dbReference type="Pfam" id="PF02743">
    <property type="entry name" value="dCache_1"/>
    <property type="match status" value="1"/>
</dbReference>
<keyword evidence="5" id="KW-0597">Phosphoprotein</keyword>
<dbReference type="Proteomes" id="UP000010467">
    <property type="component" value="Plasmid pDEIPE01"/>
</dbReference>
<dbReference type="PRINTS" id="PR00344">
    <property type="entry name" value="BCTRLSENSOR"/>
</dbReference>
<feature type="coiled-coil region" evidence="11">
    <location>
        <begin position="347"/>
        <end position="392"/>
    </location>
</feature>
<dbReference type="EMBL" id="CP003383">
    <property type="protein sequence ID" value="AFZ69277.1"/>
    <property type="molecule type" value="Genomic_DNA"/>
</dbReference>
<keyword evidence="10 12" id="KW-0472">Membrane</keyword>
<evidence type="ECO:0000256" key="7">
    <source>
        <dbReference type="ARBA" id="ARBA00022692"/>
    </source>
</evidence>
<name>L0A7W7_DEIPD</name>
<dbReference type="FunFam" id="3.30.565.10:FF:000006">
    <property type="entry name" value="Sensor histidine kinase WalK"/>
    <property type="match status" value="1"/>
</dbReference>
<keyword evidence="14" id="KW-0614">Plasmid</keyword>
<dbReference type="Gene3D" id="6.10.340.10">
    <property type="match status" value="1"/>
</dbReference>
<evidence type="ECO:0000256" key="5">
    <source>
        <dbReference type="ARBA" id="ARBA00022553"/>
    </source>
</evidence>
<evidence type="ECO:0000256" key="3">
    <source>
        <dbReference type="ARBA" id="ARBA00012438"/>
    </source>
</evidence>
<organism evidence="14 15">
    <name type="scientific">Deinococcus peraridilitoris (strain DSM 19664 / LMG 22246 / CIP 109416 / KR-200)</name>
    <dbReference type="NCBI Taxonomy" id="937777"/>
    <lineage>
        <taxon>Bacteria</taxon>
        <taxon>Thermotogati</taxon>
        <taxon>Deinococcota</taxon>
        <taxon>Deinococci</taxon>
        <taxon>Deinococcales</taxon>
        <taxon>Deinococcaceae</taxon>
        <taxon>Deinococcus</taxon>
    </lineage>
</organism>
<dbReference type="InterPro" id="IPR036890">
    <property type="entry name" value="HATPase_C_sf"/>
</dbReference>
<dbReference type="Gene3D" id="3.30.450.20">
    <property type="entry name" value="PAS domain"/>
    <property type="match status" value="1"/>
</dbReference>
<sequence>MPKLAPLQTHLALTIALITLLLTFLLSAAVGTLAARQVEQDVHNSLKQLAYQLSLTLDRGMHERYRELQVISTLEVIRQPSANPRFQRALLDKLQVTYPAYAWIGLTDPDGRVRVATGALLEGANVSARPWFQQGKQRASVSDVHEALLLAKHIASHDGSPPRFVDVSTPVYDLQGRFVGVLGSHLSWSWAQNAQRALLESTPREHHVEALVLAQDGTVLLGPSALVGRAYPQPPGSGDRWTADAVERLDGQEYLVGHSATRGHLDYPGLGWQVLVRENKQTALAPVRALQQRIVLLGILAAVAFTLLGVLAAGYLARPLRLMSVAANRLRSGEGVQIPVTRHYTEAAVLSLALRELLDERDRQRQEMQELNATLEQRVAQRTEELERINEELDAFSYSVSHDLRTPLRHVSGFAEMLEKRLGETDDGTARRYLSVIRSSTIRMNQLIDDLLAFSRLSREQLNVTAVDLNELVETVILELEPDMVGRDVDWRVSVLPVVRGDKALLKAVMTNLLSNALKYSGKRDRAVIEVRAEEGAEAVVVTVRDNGVGFDPKYADKLFGVFQRLHRADEFEGTGIGLANVRRIVERHGGRVWAHSQPGQGAAFSFSLPDS</sequence>
<evidence type="ECO:0000256" key="12">
    <source>
        <dbReference type="SAM" id="Phobius"/>
    </source>
</evidence>
<keyword evidence="15" id="KW-1185">Reference proteome</keyword>
<comment type="subcellular location">
    <subcellularLocation>
        <location evidence="2">Cell membrane</location>
        <topology evidence="2">Multi-pass membrane protein</topology>
    </subcellularLocation>
</comment>
<dbReference type="PROSITE" id="PS50109">
    <property type="entry name" value="HIS_KIN"/>
    <property type="match status" value="1"/>
</dbReference>
<comment type="catalytic activity">
    <reaction evidence="1">
        <text>ATP + protein L-histidine = ADP + protein N-phospho-L-histidine.</text>
        <dbReference type="EC" id="2.7.13.3"/>
    </reaction>
</comment>
<dbReference type="InterPro" id="IPR033479">
    <property type="entry name" value="dCache_1"/>
</dbReference>
<dbReference type="SMART" id="SM00388">
    <property type="entry name" value="HisKA"/>
    <property type="match status" value="1"/>
</dbReference>
<evidence type="ECO:0000256" key="1">
    <source>
        <dbReference type="ARBA" id="ARBA00000085"/>
    </source>
</evidence>
<protein>
    <recommendedName>
        <fullName evidence="3">histidine kinase</fullName>
        <ecNumber evidence="3">2.7.13.3</ecNumber>
    </recommendedName>
</protein>
<proteinExistence type="predicted"/>
<dbReference type="GO" id="GO:0007234">
    <property type="term" value="P:osmosensory signaling via phosphorelay pathway"/>
    <property type="evidence" value="ECO:0007669"/>
    <property type="project" value="TreeGrafter"/>
</dbReference>
<dbReference type="CDD" id="cd12914">
    <property type="entry name" value="PDC1_DGC_like"/>
    <property type="match status" value="1"/>
</dbReference>
<keyword evidence="4" id="KW-1003">Cell membrane</keyword>
<dbReference type="Gene3D" id="1.10.287.130">
    <property type="match status" value="1"/>
</dbReference>
<evidence type="ECO:0000259" key="13">
    <source>
        <dbReference type="PROSITE" id="PS50109"/>
    </source>
</evidence>